<dbReference type="Proteomes" id="UP000756132">
    <property type="component" value="Chromosome 5"/>
</dbReference>
<accession>A0A9Q8P8V3</accession>
<gene>
    <name evidence="2" type="ORF">CLAFUR5_06375</name>
</gene>
<keyword evidence="3" id="KW-1185">Reference proteome</keyword>
<protein>
    <submittedName>
        <fullName evidence="2">Uncharacterized protein</fullName>
    </submittedName>
</protein>
<dbReference type="KEGG" id="ffu:CLAFUR5_06375"/>
<keyword evidence="1" id="KW-0732">Signal</keyword>
<proteinExistence type="predicted"/>
<sequence>MNFLLPTLTLITLAYALPAAEPRHTRDLSSNQGAAGPRLLKALARRSPDDFGWCVVCGLQFVIPGGACDECPV</sequence>
<organism evidence="2 3">
    <name type="scientific">Passalora fulva</name>
    <name type="common">Tomato leaf mold</name>
    <name type="synonym">Cladosporium fulvum</name>
    <dbReference type="NCBI Taxonomy" id="5499"/>
    <lineage>
        <taxon>Eukaryota</taxon>
        <taxon>Fungi</taxon>
        <taxon>Dikarya</taxon>
        <taxon>Ascomycota</taxon>
        <taxon>Pezizomycotina</taxon>
        <taxon>Dothideomycetes</taxon>
        <taxon>Dothideomycetidae</taxon>
        <taxon>Mycosphaerellales</taxon>
        <taxon>Mycosphaerellaceae</taxon>
        <taxon>Fulvia</taxon>
    </lineage>
</organism>
<evidence type="ECO:0000313" key="2">
    <source>
        <dbReference type="EMBL" id="UJO17625.1"/>
    </source>
</evidence>
<feature type="chain" id="PRO_5040118926" evidence="1">
    <location>
        <begin position="17"/>
        <end position="73"/>
    </location>
</feature>
<dbReference type="RefSeq" id="XP_047761991.1">
    <property type="nucleotide sequence ID" value="XM_047905523.1"/>
</dbReference>
<dbReference type="AlphaFoldDB" id="A0A9Q8P8V3"/>
<evidence type="ECO:0000313" key="3">
    <source>
        <dbReference type="Proteomes" id="UP000756132"/>
    </source>
</evidence>
<evidence type="ECO:0000256" key="1">
    <source>
        <dbReference type="SAM" id="SignalP"/>
    </source>
</evidence>
<dbReference type="EMBL" id="CP090167">
    <property type="protein sequence ID" value="UJO17625.1"/>
    <property type="molecule type" value="Genomic_DNA"/>
</dbReference>
<reference evidence="2" key="2">
    <citation type="journal article" date="2022" name="Microb. Genom.">
        <title>A chromosome-scale genome assembly of the tomato pathogen Cladosporium fulvum reveals a compartmentalized genome architecture and the presence of a dispensable chromosome.</title>
        <authorList>
            <person name="Zaccaron A.Z."/>
            <person name="Chen L.H."/>
            <person name="Samaras A."/>
            <person name="Stergiopoulos I."/>
        </authorList>
    </citation>
    <scope>NUCLEOTIDE SEQUENCE</scope>
    <source>
        <strain evidence="2">Race5_Kim</strain>
    </source>
</reference>
<feature type="signal peptide" evidence="1">
    <location>
        <begin position="1"/>
        <end position="16"/>
    </location>
</feature>
<dbReference type="GeneID" id="71986253"/>
<reference evidence="2" key="1">
    <citation type="submission" date="2021-12" db="EMBL/GenBank/DDBJ databases">
        <authorList>
            <person name="Zaccaron A."/>
            <person name="Stergiopoulos I."/>
        </authorList>
    </citation>
    <scope>NUCLEOTIDE SEQUENCE</scope>
    <source>
        <strain evidence="2">Race5_Kim</strain>
    </source>
</reference>
<name>A0A9Q8P8V3_PASFU</name>